<dbReference type="Proteomes" id="UP000242913">
    <property type="component" value="Unassembled WGS sequence"/>
</dbReference>
<dbReference type="AlphaFoldDB" id="A0A238C1A3"/>
<reference evidence="1 2" key="1">
    <citation type="submission" date="2015-12" db="EMBL/GenBank/DDBJ databases">
        <title>Draft genome of the nematode, Onchocerca flexuosa.</title>
        <authorList>
            <person name="Mitreva M."/>
        </authorList>
    </citation>
    <scope>NUCLEOTIDE SEQUENCE [LARGE SCALE GENOMIC DNA]</scope>
    <source>
        <strain evidence="1">Red Deer</strain>
    </source>
</reference>
<keyword evidence="2" id="KW-1185">Reference proteome</keyword>
<evidence type="ECO:0000313" key="2">
    <source>
        <dbReference type="Proteomes" id="UP000242913"/>
    </source>
</evidence>
<evidence type="ECO:0000313" key="1">
    <source>
        <dbReference type="EMBL" id="OZC11282.1"/>
    </source>
</evidence>
<name>A0A238C1A3_9BILA</name>
<accession>A0A238C1A3</accession>
<proteinExistence type="predicted"/>
<gene>
    <name evidence="1" type="ORF">X798_01698</name>
</gene>
<dbReference type="EMBL" id="KZ269981">
    <property type="protein sequence ID" value="OZC11282.1"/>
    <property type="molecule type" value="Genomic_DNA"/>
</dbReference>
<organism evidence="1 2">
    <name type="scientific">Onchocerca flexuosa</name>
    <dbReference type="NCBI Taxonomy" id="387005"/>
    <lineage>
        <taxon>Eukaryota</taxon>
        <taxon>Metazoa</taxon>
        <taxon>Ecdysozoa</taxon>
        <taxon>Nematoda</taxon>
        <taxon>Chromadorea</taxon>
        <taxon>Rhabditida</taxon>
        <taxon>Spirurina</taxon>
        <taxon>Spiruromorpha</taxon>
        <taxon>Filarioidea</taxon>
        <taxon>Onchocercidae</taxon>
        <taxon>Onchocerca</taxon>
    </lineage>
</organism>
<sequence>MTASTFWMLMFDHSIIMRDVWSIHPEKITKLLITCENDYIICIMNFMIRNVWPKMKKRKTYQLYLLTRIALSIYKMN</sequence>
<protein>
    <submittedName>
        <fullName evidence="1">Uncharacterized protein</fullName>
    </submittedName>
</protein>